<accession>A0A8J2I719</accession>
<feature type="coiled-coil region" evidence="1">
    <location>
        <begin position="10"/>
        <end position="37"/>
    </location>
</feature>
<proteinExistence type="predicted"/>
<gene>
    <name evidence="2" type="ORF">ALTATR162_LOCUS6488</name>
</gene>
<protein>
    <submittedName>
        <fullName evidence="2">Uncharacterized protein</fullName>
    </submittedName>
</protein>
<sequence>MVPMGFAGQLQAVKEVQQEQVERIAKLEQENADLKDFKLSVIDIADRIQALEQHKAYIAARRREAVGQLLNMRTLHQEADNAFQLRTSDMQPDDLEGILGVYGTMLTTTMNHHQRVLGQIRANGQFPAYTTPVQQTQQSVAVPMQYRYVYPPAYSEYGYCHAHNMPYCCRICSK</sequence>
<organism evidence="2 3">
    <name type="scientific">Alternaria atra</name>
    <dbReference type="NCBI Taxonomy" id="119953"/>
    <lineage>
        <taxon>Eukaryota</taxon>
        <taxon>Fungi</taxon>
        <taxon>Dikarya</taxon>
        <taxon>Ascomycota</taxon>
        <taxon>Pezizomycotina</taxon>
        <taxon>Dothideomycetes</taxon>
        <taxon>Pleosporomycetidae</taxon>
        <taxon>Pleosporales</taxon>
        <taxon>Pleosporineae</taxon>
        <taxon>Pleosporaceae</taxon>
        <taxon>Alternaria</taxon>
        <taxon>Alternaria sect. Ulocladioides</taxon>
    </lineage>
</organism>
<dbReference type="Proteomes" id="UP000676310">
    <property type="component" value="Unassembled WGS sequence"/>
</dbReference>
<dbReference type="AlphaFoldDB" id="A0A8J2I719"/>
<evidence type="ECO:0000313" key="2">
    <source>
        <dbReference type="EMBL" id="CAG5163510.1"/>
    </source>
</evidence>
<name>A0A8J2I719_9PLEO</name>
<dbReference type="GeneID" id="67018382"/>
<dbReference type="EMBL" id="CAJRGZ010000019">
    <property type="protein sequence ID" value="CAG5163510.1"/>
    <property type="molecule type" value="Genomic_DNA"/>
</dbReference>
<comment type="caution">
    <text evidence="2">The sequence shown here is derived from an EMBL/GenBank/DDBJ whole genome shotgun (WGS) entry which is preliminary data.</text>
</comment>
<dbReference type="RefSeq" id="XP_043170045.1">
    <property type="nucleotide sequence ID" value="XM_043314110.1"/>
</dbReference>
<evidence type="ECO:0000313" key="3">
    <source>
        <dbReference type="Proteomes" id="UP000676310"/>
    </source>
</evidence>
<keyword evidence="1" id="KW-0175">Coiled coil</keyword>
<keyword evidence="3" id="KW-1185">Reference proteome</keyword>
<evidence type="ECO:0000256" key="1">
    <source>
        <dbReference type="SAM" id="Coils"/>
    </source>
</evidence>
<dbReference type="OrthoDB" id="3755687at2759"/>
<reference evidence="2" key="1">
    <citation type="submission" date="2021-05" db="EMBL/GenBank/DDBJ databases">
        <authorList>
            <person name="Stam R."/>
        </authorList>
    </citation>
    <scope>NUCLEOTIDE SEQUENCE</scope>
    <source>
        <strain evidence="2">CS162</strain>
    </source>
</reference>